<dbReference type="Xenbase" id="XB-GENE-1003413">
    <property type="gene designation" value="slc35a5"/>
</dbReference>
<evidence type="ECO:0000256" key="6">
    <source>
        <dbReference type="ARBA" id="ARBA00023136"/>
    </source>
</evidence>
<feature type="transmembrane region" description="Helical" evidence="7">
    <location>
        <begin position="285"/>
        <end position="301"/>
    </location>
</feature>
<dbReference type="GO" id="GO:0022857">
    <property type="term" value="F:transmembrane transporter activity"/>
    <property type="evidence" value="ECO:0000318"/>
    <property type="project" value="GO_Central"/>
</dbReference>
<sequence length="441" mass="51073">MYYFMYCWLCRFKQNYRERWNATYQMSNMWYKCCLNRAWLSRSYLHTLLLAFAYVSLGSSRVLLVKFSANEDNTYDYVPTTVNVCAEAVKLLFCMVMSVRIIMKERRSFRCHASLKEFFQYMKWAVPAFLYFLDNLIIFYILAYLQPAMAVLLSNFVIITTAFFFRFILKRQLSCVQWASLLILFLSIMGLTSQNDTAHQEVSVNIHHHLFHSAPSNSCIYPKKLDTEAHTVSLKAIANFQYFHLGIGHFLILLQCVISALANIYNEKILKEGEQISESIFIQNSKLYVFGVLFNGLTLVLHEEHFSKIKSCGFFYGHNGFSIALIFSTAFVGLTVAFILKFRDNMFHVLTAQLTTVIITIVSYFVFNFKPSLDFFLEAPVVLLSIYIYNASRITDSSGATQREKFQIINGDVWERSNGDGQELEKLTAANEDSETDEEIF</sequence>
<evidence type="ECO:0000313" key="8">
    <source>
        <dbReference type="Proteomes" id="UP000008143"/>
    </source>
</evidence>
<feature type="transmembrane region" description="Helical" evidence="7">
    <location>
        <begin position="149"/>
        <end position="169"/>
    </location>
</feature>
<dbReference type="PIRSF" id="PIRSF005799">
    <property type="entry name" value="UDP-gal_transpt"/>
    <property type="match status" value="1"/>
</dbReference>
<dbReference type="GeneID" id="100490140"/>
<evidence type="ECO:0000256" key="5">
    <source>
        <dbReference type="ARBA" id="ARBA00022989"/>
    </source>
</evidence>
<feature type="transmembrane region" description="Helical" evidence="7">
    <location>
        <begin position="176"/>
        <end position="193"/>
    </location>
</feature>
<dbReference type="OrthoDB" id="408493at2759"/>
<keyword evidence="8" id="KW-1185">Reference proteome</keyword>
<keyword evidence="4 7" id="KW-0812">Transmembrane</keyword>
<feature type="transmembrane region" description="Helical" evidence="7">
    <location>
        <begin position="321"/>
        <end position="340"/>
    </location>
</feature>
<evidence type="ECO:0000256" key="4">
    <source>
        <dbReference type="ARBA" id="ARBA00022692"/>
    </source>
</evidence>
<feature type="transmembrane region" description="Helical" evidence="7">
    <location>
        <begin position="347"/>
        <end position="367"/>
    </location>
</feature>
<dbReference type="PANTHER" id="PTHR10231">
    <property type="entry name" value="NUCLEOTIDE-SUGAR TRANSMEMBRANE TRANSPORTER"/>
    <property type="match status" value="1"/>
</dbReference>
<protein>
    <submittedName>
        <fullName evidence="9">Probable UDP-sugar transporter protein SLC35A5 isoform X1</fullName>
    </submittedName>
</protein>
<feature type="transmembrane region" description="Helical" evidence="7">
    <location>
        <begin position="47"/>
        <end position="69"/>
    </location>
</feature>
<dbReference type="GO" id="GO:0015165">
    <property type="term" value="F:pyrimidine nucleotide-sugar transmembrane transporter activity"/>
    <property type="evidence" value="ECO:0007669"/>
    <property type="project" value="InterPro"/>
</dbReference>
<evidence type="ECO:0000256" key="2">
    <source>
        <dbReference type="ARBA" id="ARBA00009976"/>
    </source>
</evidence>
<dbReference type="Proteomes" id="UP000008143">
    <property type="component" value="Chromosome 2"/>
</dbReference>
<comment type="subcellular location">
    <subcellularLocation>
        <location evidence="1">Golgi apparatus membrane</location>
        <topology evidence="1">Multi-pass membrane protein</topology>
    </subcellularLocation>
</comment>
<dbReference type="GO" id="GO:0000139">
    <property type="term" value="C:Golgi membrane"/>
    <property type="evidence" value="ECO:0000318"/>
    <property type="project" value="GO_Central"/>
</dbReference>
<evidence type="ECO:0000313" key="9">
    <source>
        <dbReference type="RefSeq" id="XP_031752663.1"/>
    </source>
</evidence>
<gene>
    <name evidence="9 10" type="primary">slc35a5</name>
</gene>
<name>A0A8J1J470_XENTR</name>
<feature type="transmembrane region" description="Helical" evidence="7">
    <location>
        <begin position="242"/>
        <end position="265"/>
    </location>
</feature>
<comment type="similarity">
    <text evidence="2">Belongs to the nucleotide-sugar transporter family. SLC35A subfamily.</text>
</comment>
<dbReference type="RefSeq" id="XP_031752663.1">
    <property type="nucleotide sequence ID" value="XM_031896803.1"/>
</dbReference>
<evidence type="ECO:0000256" key="1">
    <source>
        <dbReference type="ARBA" id="ARBA00004653"/>
    </source>
</evidence>
<feature type="transmembrane region" description="Helical" evidence="7">
    <location>
        <begin position="124"/>
        <end position="143"/>
    </location>
</feature>
<accession>A0A8J1J470</accession>
<dbReference type="InterPro" id="IPR007271">
    <property type="entry name" value="Nuc_sug_transpt"/>
</dbReference>
<dbReference type="CTD" id="55032"/>
<keyword evidence="3" id="KW-0762">Sugar transport</keyword>
<evidence type="ECO:0000256" key="7">
    <source>
        <dbReference type="SAM" id="Phobius"/>
    </source>
</evidence>
<evidence type="ECO:0000256" key="3">
    <source>
        <dbReference type="ARBA" id="ARBA00022597"/>
    </source>
</evidence>
<dbReference type="InterPro" id="IPR037185">
    <property type="entry name" value="EmrE-like"/>
</dbReference>
<dbReference type="OMA" id="SCLKWAV"/>
<reference evidence="9" key="1">
    <citation type="submission" date="2025-08" db="UniProtKB">
        <authorList>
            <consortium name="RefSeq"/>
        </authorList>
    </citation>
    <scope>IDENTIFICATION</scope>
    <source>
        <strain evidence="9">Nigerian</strain>
        <tissue evidence="9">Liver and blood</tissue>
    </source>
</reference>
<keyword evidence="6 7" id="KW-0472">Membrane</keyword>
<dbReference type="AlphaFoldDB" id="A0A8J1J470"/>
<dbReference type="SUPFAM" id="SSF103481">
    <property type="entry name" value="Multidrug resistance efflux transporter EmrE"/>
    <property type="match status" value="1"/>
</dbReference>
<keyword evidence="5 7" id="KW-1133">Transmembrane helix</keyword>
<organism evidence="8 9">
    <name type="scientific">Xenopus tropicalis</name>
    <name type="common">Western clawed frog</name>
    <name type="synonym">Silurana tropicalis</name>
    <dbReference type="NCBI Taxonomy" id="8364"/>
    <lineage>
        <taxon>Eukaryota</taxon>
        <taxon>Metazoa</taxon>
        <taxon>Chordata</taxon>
        <taxon>Craniata</taxon>
        <taxon>Vertebrata</taxon>
        <taxon>Euteleostomi</taxon>
        <taxon>Amphibia</taxon>
        <taxon>Batrachia</taxon>
        <taxon>Anura</taxon>
        <taxon>Pipoidea</taxon>
        <taxon>Pipidae</taxon>
        <taxon>Xenopodinae</taxon>
        <taxon>Xenopus</taxon>
        <taxon>Silurana</taxon>
    </lineage>
</organism>
<feature type="transmembrane region" description="Helical" evidence="7">
    <location>
        <begin position="81"/>
        <end position="103"/>
    </location>
</feature>
<dbReference type="Pfam" id="PF04142">
    <property type="entry name" value="Nuc_sug_transp"/>
    <property type="match status" value="1"/>
</dbReference>
<keyword evidence="3" id="KW-0813">Transport</keyword>
<dbReference type="GO" id="GO:0055085">
    <property type="term" value="P:transmembrane transport"/>
    <property type="evidence" value="ECO:0000318"/>
    <property type="project" value="GO_Central"/>
</dbReference>
<evidence type="ECO:0000313" key="10">
    <source>
        <dbReference type="Xenbase" id="XB-GENE-1003413"/>
    </source>
</evidence>
<dbReference type="AGR" id="Xenbase:XB-GENE-1003413"/>
<proteinExistence type="inferred from homology"/>